<evidence type="ECO:0000313" key="3">
    <source>
        <dbReference type="Proteomes" id="UP000027192"/>
    </source>
</evidence>
<dbReference type="AlphaFoldDB" id="A0A066RKR5"/>
<dbReference type="RefSeq" id="WP_036757351.1">
    <property type="nucleotide sequence ID" value="NZ_JAGSGC010000029.1"/>
</dbReference>
<name>A0A066RKR5_9GAMM</name>
<evidence type="ECO:0000313" key="2">
    <source>
        <dbReference type="EMBL" id="KDM89661.1"/>
    </source>
</evidence>
<reference evidence="2 3" key="1">
    <citation type="submission" date="2014-04" db="EMBL/GenBank/DDBJ databases">
        <title>Draft genome sequence of Photobacterium halotolerans S2753: a solonamide, ngercheumicin and holomycin producer.</title>
        <authorList>
            <person name="Machado H.R."/>
            <person name="Gram L."/>
        </authorList>
    </citation>
    <scope>NUCLEOTIDE SEQUENCE [LARGE SCALE GENOMIC DNA]</scope>
    <source>
        <strain evidence="2 3">S2753</strain>
    </source>
</reference>
<accession>A0A066RKR5</accession>
<keyword evidence="1" id="KW-0732">Signal</keyword>
<feature type="signal peptide" evidence="1">
    <location>
        <begin position="1"/>
        <end position="18"/>
    </location>
</feature>
<evidence type="ECO:0000256" key="1">
    <source>
        <dbReference type="SAM" id="SignalP"/>
    </source>
</evidence>
<sequence>MRLLIGTLCAFIPFTINAAEFNGKELLQQIKTLQAQGKQLHSTYDLSDLNQLRRCANESNPLRVQAKGLPEQVLKLDDFALRVPLNQAAHLSFSCVYCSDSAIESCDKMDKYLERAEKLVNKS</sequence>
<organism evidence="2 3">
    <name type="scientific">Photobacterium galatheae</name>
    <dbReference type="NCBI Taxonomy" id="1654360"/>
    <lineage>
        <taxon>Bacteria</taxon>
        <taxon>Pseudomonadati</taxon>
        <taxon>Pseudomonadota</taxon>
        <taxon>Gammaproteobacteria</taxon>
        <taxon>Vibrionales</taxon>
        <taxon>Vibrionaceae</taxon>
        <taxon>Photobacterium</taxon>
    </lineage>
</organism>
<comment type="caution">
    <text evidence="2">The sequence shown here is derived from an EMBL/GenBank/DDBJ whole genome shotgun (WGS) entry which is preliminary data.</text>
</comment>
<keyword evidence="3" id="KW-1185">Reference proteome</keyword>
<gene>
    <name evidence="2" type="ORF">EA58_21280</name>
</gene>
<dbReference type="EMBL" id="JMIB01000049">
    <property type="protein sequence ID" value="KDM89661.1"/>
    <property type="molecule type" value="Genomic_DNA"/>
</dbReference>
<protein>
    <submittedName>
        <fullName evidence="2">Uncharacterized protein</fullName>
    </submittedName>
</protein>
<proteinExistence type="predicted"/>
<dbReference type="OrthoDB" id="9828276at2"/>
<dbReference type="Proteomes" id="UP000027192">
    <property type="component" value="Unassembled WGS sequence"/>
</dbReference>
<feature type="chain" id="PRO_5001629473" evidence="1">
    <location>
        <begin position="19"/>
        <end position="123"/>
    </location>
</feature>